<organism evidence="13 14">
    <name type="scientific">Sphaerisporangium rufum</name>
    <dbReference type="NCBI Taxonomy" id="1381558"/>
    <lineage>
        <taxon>Bacteria</taxon>
        <taxon>Bacillati</taxon>
        <taxon>Actinomycetota</taxon>
        <taxon>Actinomycetes</taxon>
        <taxon>Streptosporangiales</taxon>
        <taxon>Streptosporangiaceae</taxon>
        <taxon>Sphaerisporangium</taxon>
    </lineage>
</organism>
<protein>
    <recommendedName>
        <fullName evidence="2">D-glycero-beta-D-manno-heptose 1-phosphate adenylyltransferase</fullName>
        <ecNumber evidence="2">2.7.7.70</ecNumber>
    </recommendedName>
</protein>
<dbReference type="PANTHER" id="PTHR43793">
    <property type="entry name" value="FAD SYNTHASE"/>
    <property type="match status" value="1"/>
</dbReference>
<gene>
    <name evidence="13" type="ORF">Sru01_50110</name>
</gene>
<keyword evidence="7" id="KW-0067">ATP-binding</keyword>
<evidence type="ECO:0000259" key="12">
    <source>
        <dbReference type="Pfam" id="PF01467"/>
    </source>
</evidence>
<dbReference type="InterPro" id="IPR004821">
    <property type="entry name" value="Cyt_trans-like"/>
</dbReference>
<comment type="pathway">
    <text evidence="1">Bacterial outer membrane biogenesis; LPS core biosynthesis.</text>
</comment>
<dbReference type="InterPro" id="IPR050385">
    <property type="entry name" value="Archaeal_FAD_synthase"/>
</dbReference>
<dbReference type="Gene3D" id="3.40.50.620">
    <property type="entry name" value="HUPs"/>
    <property type="match status" value="1"/>
</dbReference>
<keyword evidence="6" id="KW-0418">Kinase</keyword>
<keyword evidence="4" id="KW-0548">Nucleotidyltransferase</keyword>
<evidence type="ECO:0000256" key="1">
    <source>
        <dbReference type="ARBA" id="ARBA00004713"/>
    </source>
</evidence>
<evidence type="ECO:0000256" key="8">
    <source>
        <dbReference type="ARBA" id="ARBA00023268"/>
    </source>
</evidence>
<comment type="caution">
    <text evidence="13">The sequence shown here is derived from an EMBL/GenBank/DDBJ whole genome shotgun (WGS) entry which is preliminary data.</text>
</comment>
<evidence type="ECO:0000256" key="2">
    <source>
        <dbReference type="ARBA" id="ARBA00012519"/>
    </source>
</evidence>
<dbReference type="GO" id="GO:0016779">
    <property type="term" value="F:nucleotidyltransferase activity"/>
    <property type="evidence" value="ECO:0007669"/>
    <property type="project" value="UniProtKB-KW"/>
</dbReference>
<dbReference type="PROSITE" id="PS00584">
    <property type="entry name" value="PFKB_KINASES_2"/>
    <property type="match status" value="1"/>
</dbReference>
<dbReference type="GO" id="GO:0005524">
    <property type="term" value="F:ATP binding"/>
    <property type="evidence" value="ECO:0007669"/>
    <property type="project" value="UniProtKB-KW"/>
</dbReference>
<dbReference type="Pfam" id="PF00294">
    <property type="entry name" value="PfkB"/>
    <property type="match status" value="1"/>
</dbReference>
<evidence type="ECO:0000256" key="4">
    <source>
        <dbReference type="ARBA" id="ARBA00022695"/>
    </source>
</evidence>
<dbReference type="InterPro" id="IPR002173">
    <property type="entry name" value="Carboh/pur_kinase_PfkB_CS"/>
</dbReference>
<dbReference type="AlphaFoldDB" id="A0A919R5T1"/>
<evidence type="ECO:0000313" key="14">
    <source>
        <dbReference type="Proteomes" id="UP000655287"/>
    </source>
</evidence>
<proteinExistence type="predicted"/>
<feature type="domain" description="Cytidyltransferase-like" evidence="12">
    <location>
        <begin position="327"/>
        <end position="418"/>
    </location>
</feature>
<accession>A0A919R5T1</accession>
<evidence type="ECO:0000313" key="13">
    <source>
        <dbReference type="EMBL" id="GII80029.1"/>
    </source>
</evidence>
<evidence type="ECO:0000259" key="11">
    <source>
        <dbReference type="Pfam" id="PF00294"/>
    </source>
</evidence>
<dbReference type="PANTHER" id="PTHR43793:SF2">
    <property type="entry name" value="BIFUNCTIONAL PROTEIN HLDE"/>
    <property type="match status" value="1"/>
</dbReference>
<dbReference type="EC" id="2.7.7.70" evidence="2"/>
<dbReference type="Gene3D" id="3.40.1190.20">
    <property type="match status" value="1"/>
</dbReference>
<dbReference type="EMBL" id="BOOU01000067">
    <property type="protein sequence ID" value="GII80029.1"/>
    <property type="molecule type" value="Genomic_DNA"/>
</dbReference>
<evidence type="ECO:0000256" key="10">
    <source>
        <dbReference type="ARBA" id="ARBA00047428"/>
    </source>
</evidence>
<dbReference type="InterPro" id="IPR011611">
    <property type="entry name" value="PfkB_dom"/>
</dbReference>
<keyword evidence="8" id="KW-0511">Multifunctional enzyme</keyword>
<evidence type="ECO:0000256" key="6">
    <source>
        <dbReference type="ARBA" id="ARBA00022777"/>
    </source>
</evidence>
<dbReference type="Proteomes" id="UP000655287">
    <property type="component" value="Unassembled WGS sequence"/>
</dbReference>
<comment type="catalytic activity">
    <reaction evidence="10">
        <text>D-glycero-beta-D-manno-heptose 1-phosphate + ATP + H(+) = ADP-D-glycero-beta-D-manno-heptose + diphosphate</text>
        <dbReference type="Rhea" id="RHEA:27465"/>
        <dbReference type="ChEBI" id="CHEBI:15378"/>
        <dbReference type="ChEBI" id="CHEBI:30616"/>
        <dbReference type="ChEBI" id="CHEBI:33019"/>
        <dbReference type="ChEBI" id="CHEBI:59967"/>
        <dbReference type="ChEBI" id="CHEBI:61593"/>
        <dbReference type="EC" id="2.7.7.70"/>
    </reaction>
</comment>
<dbReference type="GO" id="GO:0016301">
    <property type="term" value="F:kinase activity"/>
    <property type="evidence" value="ECO:0007669"/>
    <property type="project" value="UniProtKB-KW"/>
</dbReference>
<evidence type="ECO:0000256" key="3">
    <source>
        <dbReference type="ARBA" id="ARBA00022679"/>
    </source>
</evidence>
<dbReference type="SUPFAM" id="SSF52374">
    <property type="entry name" value="Nucleotidylyl transferase"/>
    <property type="match status" value="1"/>
</dbReference>
<dbReference type="NCBIfam" id="TIGR00125">
    <property type="entry name" value="cyt_tran_rel"/>
    <property type="match status" value="1"/>
</dbReference>
<reference evidence="13" key="1">
    <citation type="submission" date="2021-01" db="EMBL/GenBank/DDBJ databases">
        <title>Whole genome shotgun sequence of Sphaerisporangium rufum NBRC 109079.</title>
        <authorList>
            <person name="Komaki H."/>
            <person name="Tamura T."/>
        </authorList>
    </citation>
    <scope>NUCLEOTIDE SEQUENCE</scope>
    <source>
        <strain evidence="13">NBRC 109079</strain>
    </source>
</reference>
<sequence>MTGGPLVVFGDSLLDVDVEGAAERLCPDAPAPVVDVRAEHPRPGGAGLAALLAARDGAEVVLVSALAGDEQGRRLAGMLAGRVELIPLPLGGGTVCKTRVRAGGQTLVRLDSGDGRARRVGRPGGGPVRDDLLRERIAAVLAAAGAVLVSDYGHGVAELYRDLLGEVRAPLVWDPHPRGAAPVPGCSLVTPNEAEAGLLAAAPAADPREAARGLVGGLRAEAVAVTLGERGAVLARRDRDPILIAPPDPGPVRDTCGAGDRFAAAAAVALAHGAGAEEAVREAVAVSGRFVAAGAASAVRPAAAAAGERAPDPVARLRPAGGRLVATGGCFDLLHAGHVSLLRQARALGDALVVCVNSDASIRRLKGPGRPVVAEPDRVEVLSALGCVDAVVVFDEDTPAALIERLRPDVWVKGGDYTGRDLPEAEAVRRAGGEVVILPTLPGRSTTNIIAAARSAG</sequence>
<dbReference type="RefSeq" id="WP_203990293.1">
    <property type="nucleotide sequence ID" value="NZ_BOOU01000067.1"/>
</dbReference>
<dbReference type="InterPro" id="IPR014729">
    <property type="entry name" value="Rossmann-like_a/b/a_fold"/>
</dbReference>
<evidence type="ECO:0000256" key="9">
    <source>
        <dbReference type="ARBA" id="ARBA00023277"/>
    </source>
</evidence>
<feature type="domain" description="Carbohydrate kinase PfkB" evidence="11">
    <location>
        <begin position="181"/>
        <end position="291"/>
    </location>
</feature>
<dbReference type="NCBIfam" id="TIGR02199">
    <property type="entry name" value="rfaE_dom_II"/>
    <property type="match status" value="1"/>
</dbReference>
<dbReference type="InterPro" id="IPR029056">
    <property type="entry name" value="Ribokinase-like"/>
</dbReference>
<evidence type="ECO:0000256" key="5">
    <source>
        <dbReference type="ARBA" id="ARBA00022741"/>
    </source>
</evidence>
<dbReference type="GO" id="GO:0005975">
    <property type="term" value="P:carbohydrate metabolic process"/>
    <property type="evidence" value="ECO:0007669"/>
    <property type="project" value="InterPro"/>
</dbReference>
<keyword evidence="5" id="KW-0547">Nucleotide-binding</keyword>
<keyword evidence="3" id="KW-0808">Transferase</keyword>
<dbReference type="Pfam" id="PF01467">
    <property type="entry name" value="CTP_transf_like"/>
    <property type="match status" value="1"/>
</dbReference>
<evidence type="ECO:0000256" key="7">
    <source>
        <dbReference type="ARBA" id="ARBA00022840"/>
    </source>
</evidence>
<dbReference type="SUPFAM" id="SSF53613">
    <property type="entry name" value="Ribokinase-like"/>
    <property type="match status" value="1"/>
</dbReference>
<name>A0A919R5T1_9ACTN</name>
<keyword evidence="9" id="KW-0119">Carbohydrate metabolism</keyword>
<dbReference type="InterPro" id="IPR011914">
    <property type="entry name" value="RfaE_dom_II"/>
</dbReference>
<dbReference type="GO" id="GO:0016773">
    <property type="term" value="F:phosphotransferase activity, alcohol group as acceptor"/>
    <property type="evidence" value="ECO:0007669"/>
    <property type="project" value="InterPro"/>
</dbReference>
<keyword evidence="14" id="KW-1185">Reference proteome</keyword>